<name>A0A517QFD4_9PLAN</name>
<proteinExistence type="inferred from homology"/>
<dbReference type="RefSeq" id="WP_145452254.1">
    <property type="nucleotide sequence ID" value="NZ_CP037421.1"/>
</dbReference>
<accession>A0A517QFD4</accession>
<evidence type="ECO:0000256" key="1">
    <source>
        <dbReference type="ARBA" id="ARBA00011051"/>
    </source>
</evidence>
<dbReference type="PROSITE" id="PS51819">
    <property type="entry name" value="VOC"/>
    <property type="match status" value="1"/>
</dbReference>
<dbReference type="InterPro" id="IPR029068">
    <property type="entry name" value="Glyas_Bleomycin-R_OHBP_Dase"/>
</dbReference>
<dbReference type="Gene3D" id="3.10.180.10">
    <property type="entry name" value="2,3-Dihydroxybiphenyl 1,2-Dioxygenase, domain 1"/>
    <property type="match status" value="1"/>
</dbReference>
<sequence length="136" mass="15436">MSESKTESEYGFEIRSSIPVLRMFDEAKAKAFYLDYLGFEVDWESRFSPTAPLYLQIHLGKAVLHLNGHAQEDAPITEVNIPVLGLQNFCDYLIAKKADYPKPIPVDPRYQGRNTDLNLFDPFGNLLVFCSQTTEG</sequence>
<dbReference type="AlphaFoldDB" id="A0A517QFD4"/>
<dbReference type="Proteomes" id="UP000315647">
    <property type="component" value="Chromosome"/>
</dbReference>
<evidence type="ECO:0000313" key="5">
    <source>
        <dbReference type="EMBL" id="QDT30358.1"/>
    </source>
</evidence>
<comment type="similarity">
    <text evidence="1">Belongs to the bleomycin resistance protein family.</text>
</comment>
<protein>
    <recommendedName>
        <fullName evidence="2">Bleomycin resistance protein</fullName>
    </recommendedName>
</protein>
<organism evidence="5 6">
    <name type="scientific">Gimesia panareensis</name>
    <dbReference type="NCBI Taxonomy" id="2527978"/>
    <lineage>
        <taxon>Bacteria</taxon>
        <taxon>Pseudomonadati</taxon>
        <taxon>Planctomycetota</taxon>
        <taxon>Planctomycetia</taxon>
        <taxon>Planctomycetales</taxon>
        <taxon>Planctomycetaceae</taxon>
        <taxon>Gimesia</taxon>
    </lineage>
</organism>
<evidence type="ECO:0000313" key="6">
    <source>
        <dbReference type="Proteomes" id="UP000315647"/>
    </source>
</evidence>
<evidence type="ECO:0000259" key="4">
    <source>
        <dbReference type="PROSITE" id="PS51819"/>
    </source>
</evidence>
<keyword evidence="3" id="KW-0046">Antibiotic resistance</keyword>
<dbReference type="InterPro" id="IPR037523">
    <property type="entry name" value="VOC_core"/>
</dbReference>
<evidence type="ECO:0000256" key="2">
    <source>
        <dbReference type="ARBA" id="ARBA00021572"/>
    </source>
</evidence>
<dbReference type="SUPFAM" id="SSF54593">
    <property type="entry name" value="Glyoxalase/Bleomycin resistance protein/Dihydroxybiphenyl dioxygenase"/>
    <property type="match status" value="1"/>
</dbReference>
<gene>
    <name evidence="5" type="ORF">Enr10x_57240</name>
</gene>
<dbReference type="GO" id="GO:0046677">
    <property type="term" value="P:response to antibiotic"/>
    <property type="evidence" value="ECO:0007669"/>
    <property type="project" value="UniProtKB-KW"/>
</dbReference>
<feature type="domain" description="VOC" evidence="4">
    <location>
        <begin position="15"/>
        <end position="132"/>
    </location>
</feature>
<reference evidence="5 6" key="1">
    <citation type="submission" date="2019-03" db="EMBL/GenBank/DDBJ databases">
        <title>Deep-cultivation of Planctomycetes and their phenomic and genomic characterization uncovers novel biology.</title>
        <authorList>
            <person name="Wiegand S."/>
            <person name="Jogler M."/>
            <person name="Boedeker C."/>
            <person name="Pinto D."/>
            <person name="Vollmers J."/>
            <person name="Rivas-Marin E."/>
            <person name="Kohn T."/>
            <person name="Peeters S.H."/>
            <person name="Heuer A."/>
            <person name="Rast P."/>
            <person name="Oberbeckmann S."/>
            <person name="Bunk B."/>
            <person name="Jeske O."/>
            <person name="Meyerdierks A."/>
            <person name="Storesund J.E."/>
            <person name="Kallscheuer N."/>
            <person name="Luecker S."/>
            <person name="Lage O.M."/>
            <person name="Pohl T."/>
            <person name="Merkel B.J."/>
            <person name="Hornburger P."/>
            <person name="Mueller R.-W."/>
            <person name="Bruemmer F."/>
            <person name="Labrenz M."/>
            <person name="Spormann A.M."/>
            <person name="Op den Camp H."/>
            <person name="Overmann J."/>
            <person name="Amann R."/>
            <person name="Jetten M.S.M."/>
            <person name="Mascher T."/>
            <person name="Medema M.H."/>
            <person name="Devos D.P."/>
            <person name="Kaster A.-K."/>
            <person name="Ovreas L."/>
            <person name="Rohde M."/>
            <person name="Galperin M.Y."/>
            <person name="Jogler C."/>
        </authorList>
    </citation>
    <scope>NUCLEOTIDE SEQUENCE [LARGE SCALE GENOMIC DNA]</scope>
    <source>
        <strain evidence="5 6">Enr10</strain>
    </source>
</reference>
<keyword evidence="6" id="KW-1185">Reference proteome</keyword>
<dbReference type="Pfam" id="PF19581">
    <property type="entry name" value="Glyoxalase_7"/>
    <property type="match status" value="1"/>
</dbReference>
<evidence type="ECO:0000256" key="3">
    <source>
        <dbReference type="ARBA" id="ARBA00023251"/>
    </source>
</evidence>
<dbReference type="EMBL" id="CP037421">
    <property type="protein sequence ID" value="QDT30358.1"/>
    <property type="molecule type" value="Genomic_DNA"/>
</dbReference>
<dbReference type="InterPro" id="IPR000335">
    <property type="entry name" value="Bleomycin-R"/>
</dbReference>